<dbReference type="RefSeq" id="XP_043001229.1">
    <property type="nucleotide sequence ID" value="XM_043145294.1"/>
</dbReference>
<accession>A0A8E5ML51</accession>
<dbReference type="KEGG" id="uvi:66068574"/>
<dbReference type="AlphaFoldDB" id="A0A8E5ML51"/>
<dbReference type="GeneID" id="66068574"/>
<evidence type="ECO:0000313" key="2">
    <source>
        <dbReference type="EMBL" id="QUC23556.1"/>
    </source>
</evidence>
<sequence>MTLSFMRHSAGDRSWSQRDATRPARPDADDLIYPSACETRGNGLELFRCMHGRVRRRRRRRRR</sequence>
<reference evidence="2" key="1">
    <citation type="submission" date="2020-03" db="EMBL/GenBank/DDBJ databases">
        <title>A mixture of massive structural variations and highly conserved coding sequences in Ustilaginoidea virens genome.</title>
        <authorList>
            <person name="Zhang K."/>
            <person name="Zhao Z."/>
            <person name="Zhang Z."/>
            <person name="Li Y."/>
            <person name="Hsiang T."/>
            <person name="Sun W."/>
        </authorList>
    </citation>
    <scope>NUCLEOTIDE SEQUENCE</scope>
    <source>
        <strain evidence="2">UV-8b</strain>
    </source>
</reference>
<keyword evidence="3" id="KW-1185">Reference proteome</keyword>
<gene>
    <name evidence="2" type="ORF">UV8b_07797</name>
</gene>
<name>A0A8E5ML51_USTVR</name>
<dbReference type="Proteomes" id="UP000027002">
    <property type="component" value="Chromosome 7"/>
</dbReference>
<feature type="compositionally biased region" description="Basic and acidic residues" evidence="1">
    <location>
        <begin position="9"/>
        <end position="28"/>
    </location>
</feature>
<protein>
    <submittedName>
        <fullName evidence="2">Uncharacterized protein</fullName>
    </submittedName>
</protein>
<evidence type="ECO:0000313" key="3">
    <source>
        <dbReference type="Proteomes" id="UP000027002"/>
    </source>
</evidence>
<feature type="region of interest" description="Disordered" evidence="1">
    <location>
        <begin position="1"/>
        <end position="33"/>
    </location>
</feature>
<evidence type="ECO:0000256" key="1">
    <source>
        <dbReference type="SAM" id="MobiDB-lite"/>
    </source>
</evidence>
<organism evidence="2 3">
    <name type="scientific">Ustilaginoidea virens</name>
    <name type="common">Rice false smut fungus</name>
    <name type="synonym">Villosiclava virens</name>
    <dbReference type="NCBI Taxonomy" id="1159556"/>
    <lineage>
        <taxon>Eukaryota</taxon>
        <taxon>Fungi</taxon>
        <taxon>Dikarya</taxon>
        <taxon>Ascomycota</taxon>
        <taxon>Pezizomycotina</taxon>
        <taxon>Sordariomycetes</taxon>
        <taxon>Hypocreomycetidae</taxon>
        <taxon>Hypocreales</taxon>
        <taxon>Clavicipitaceae</taxon>
        <taxon>Ustilaginoidea</taxon>
    </lineage>
</organism>
<dbReference type="EMBL" id="CP072759">
    <property type="protein sequence ID" value="QUC23556.1"/>
    <property type="molecule type" value="Genomic_DNA"/>
</dbReference>
<proteinExistence type="predicted"/>